<accession>A0A5C5ZC37</accession>
<evidence type="ECO:0000256" key="2">
    <source>
        <dbReference type="ARBA" id="ARBA00012150"/>
    </source>
</evidence>
<evidence type="ECO:0000259" key="6">
    <source>
        <dbReference type="PROSITE" id="PS51160"/>
    </source>
</evidence>
<dbReference type="PANTHER" id="PTHR47268:SF4">
    <property type="entry name" value="ACYLPHOSPHATASE"/>
    <property type="match status" value="1"/>
</dbReference>
<dbReference type="RefSeq" id="WP_146402929.1">
    <property type="nucleotide sequence ID" value="NZ_SJPJ01000001.1"/>
</dbReference>
<reference evidence="7 8" key="1">
    <citation type="submission" date="2019-02" db="EMBL/GenBank/DDBJ databases">
        <title>Deep-cultivation of Planctomycetes and their phenomic and genomic characterization uncovers novel biology.</title>
        <authorList>
            <person name="Wiegand S."/>
            <person name="Jogler M."/>
            <person name="Boedeker C."/>
            <person name="Pinto D."/>
            <person name="Vollmers J."/>
            <person name="Rivas-Marin E."/>
            <person name="Kohn T."/>
            <person name="Peeters S.H."/>
            <person name="Heuer A."/>
            <person name="Rast P."/>
            <person name="Oberbeckmann S."/>
            <person name="Bunk B."/>
            <person name="Jeske O."/>
            <person name="Meyerdierks A."/>
            <person name="Storesund J.E."/>
            <person name="Kallscheuer N."/>
            <person name="Luecker S."/>
            <person name="Lage O.M."/>
            <person name="Pohl T."/>
            <person name="Merkel B.J."/>
            <person name="Hornburger P."/>
            <person name="Mueller R.-W."/>
            <person name="Bruemmer F."/>
            <person name="Labrenz M."/>
            <person name="Spormann A.M."/>
            <person name="Op Den Camp H."/>
            <person name="Overmann J."/>
            <person name="Amann R."/>
            <person name="Jetten M.S.M."/>
            <person name="Mascher T."/>
            <person name="Medema M.H."/>
            <person name="Devos D.P."/>
            <person name="Kaster A.-K."/>
            <person name="Ovreas L."/>
            <person name="Rohde M."/>
            <person name="Galperin M.Y."/>
            <person name="Jogler C."/>
        </authorList>
    </citation>
    <scope>NUCLEOTIDE SEQUENCE [LARGE SCALE GENOMIC DNA]</scope>
    <source>
        <strain evidence="7 8">CA13</strain>
    </source>
</reference>
<dbReference type="Pfam" id="PF00708">
    <property type="entry name" value="Acylphosphatase"/>
    <property type="match status" value="1"/>
</dbReference>
<gene>
    <name evidence="7" type="primary">yccX</name>
    <name evidence="7" type="ORF">CA13_64610</name>
</gene>
<dbReference type="GO" id="GO:0003998">
    <property type="term" value="F:acylphosphatase activity"/>
    <property type="evidence" value="ECO:0007669"/>
    <property type="project" value="UniProtKB-EC"/>
</dbReference>
<comment type="caution">
    <text evidence="7">The sequence shown here is derived from an EMBL/GenBank/DDBJ whole genome shotgun (WGS) entry which is preliminary data.</text>
</comment>
<sequence length="97" mass="10937">MNEKKIRCVVHFHGNVQGVGFRANAMYESAGLDIAGFVRNEPNGSVTMDIVGLQPDIDELIRRIQSSMRQNIDDVEIEKRETETLEAGVRPKGLRIR</sequence>
<comment type="similarity">
    <text evidence="1 5">Belongs to the acylphosphatase family.</text>
</comment>
<evidence type="ECO:0000313" key="8">
    <source>
        <dbReference type="Proteomes" id="UP000315010"/>
    </source>
</evidence>
<feature type="active site" evidence="4">
    <location>
        <position position="40"/>
    </location>
</feature>
<name>A0A5C5ZC37_9BACT</name>
<dbReference type="InterPro" id="IPR017968">
    <property type="entry name" value="Acylphosphatase_CS"/>
</dbReference>
<protein>
    <recommendedName>
        <fullName evidence="2 4">acylphosphatase</fullName>
        <ecNumber evidence="2 4">3.6.1.7</ecNumber>
    </recommendedName>
</protein>
<dbReference type="AlphaFoldDB" id="A0A5C5ZC37"/>
<dbReference type="Gene3D" id="3.30.70.100">
    <property type="match status" value="1"/>
</dbReference>
<feature type="domain" description="Acylphosphatase-like" evidence="6">
    <location>
        <begin position="7"/>
        <end position="97"/>
    </location>
</feature>
<evidence type="ECO:0000256" key="5">
    <source>
        <dbReference type="RuleBase" id="RU004168"/>
    </source>
</evidence>
<organism evidence="7 8">
    <name type="scientific">Novipirellula herctigrandis</name>
    <dbReference type="NCBI Taxonomy" id="2527986"/>
    <lineage>
        <taxon>Bacteria</taxon>
        <taxon>Pseudomonadati</taxon>
        <taxon>Planctomycetota</taxon>
        <taxon>Planctomycetia</taxon>
        <taxon>Pirellulales</taxon>
        <taxon>Pirellulaceae</taxon>
        <taxon>Novipirellula</taxon>
    </lineage>
</organism>
<dbReference type="PROSITE" id="PS00151">
    <property type="entry name" value="ACYLPHOSPHATASE_2"/>
    <property type="match status" value="1"/>
</dbReference>
<evidence type="ECO:0000256" key="3">
    <source>
        <dbReference type="ARBA" id="ARBA00047645"/>
    </source>
</evidence>
<feature type="active site" evidence="4">
    <location>
        <position position="22"/>
    </location>
</feature>
<comment type="catalytic activity">
    <reaction evidence="3 4">
        <text>an acyl phosphate + H2O = a carboxylate + phosphate + H(+)</text>
        <dbReference type="Rhea" id="RHEA:14965"/>
        <dbReference type="ChEBI" id="CHEBI:15377"/>
        <dbReference type="ChEBI" id="CHEBI:15378"/>
        <dbReference type="ChEBI" id="CHEBI:29067"/>
        <dbReference type="ChEBI" id="CHEBI:43474"/>
        <dbReference type="ChEBI" id="CHEBI:59918"/>
        <dbReference type="EC" id="3.6.1.7"/>
    </reaction>
</comment>
<dbReference type="EMBL" id="SJPJ01000001">
    <property type="protein sequence ID" value="TWT84979.1"/>
    <property type="molecule type" value="Genomic_DNA"/>
</dbReference>
<dbReference type="InterPro" id="IPR001792">
    <property type="entry name" value="Acylphosphatase-like_dom"/>
</dbReference>
<dbReference type="SUPFAM" id="SSF54975">
    <property type="entry name" value="Acylphosphatase/BLUF domain-like"/>
    <property type="match status" value="1"/>
</dbReference>
<dbReference type="InterPro" id="IPR020456">
    <property type="entry name" value="Acylphosphatase"/>
</dbReference>
<evidence type="ECO:0000256" key="1">
    <source>
        <dbReference type="ARBA" id="ARBA00005614"/>
    </source>
</evidence>
<evidence type="ECO:0000313" key="7">
    <source>
        <dbReference type="EMBL" id="TWT84979.1"/>
    </source>
</evidence>
<evidence type="ECO:0000256" key="4">
    <source>
        <dbReference type="PROSITE-ProRule" id="PRU00520"/>
    </source>
</evidence>
<dbReference type="EC" id="3.6.1.7" evidence="2 4"/>
<dbReference type="InterPro" id="IPR036046">
    <property type="entry name" value="Acylphosphatase-like_dom_sf"/>
</dbReference>
<keyword evidence="8" id="KW-1185">Reference proteome</keyword>
<keyword evidence="4 7" id="KW-0378">Hydrolase</keyword>
<dbReference type="PANTHER" id="PTHR47268">
    <property type="entry name" value="ACYLPHOSPHATASE"/>
    <property type="match status" value="1"/>
</dbReference>
<dbReference type="PROSITE" id="PS51160">
    <property type="entry name" value="ACYLPHOSPHATASE_3"/>
    <property type="match status" value="1"/>
</dbReference>
<proteinExistence type="inferred from homology"/>
<dbReference type="Proteomes" id="UP000315010">
    <property type="component" value="Unassembled WGS sequence"/>
</dbReference>
<dbReference type="OrthoDB" id="9808093at2"/>